<organism evidence="1 2">
    <name type="scientific">Trichinella zimbabwensis</name>
    <dbReference type="NCBI Taxonomy" id="268475"/>
    <lineage>
        <taxon>Eukaryota</taxon>
        <taxon>Metazoa</taxon>
        <taxon>Ecdysozoa</taxon>
        <taxon>Nematoda</taxon>
        <taxon>Enoplea</taxon>
        <taxon>Dorylaimia</taxon>
        <taxon>Trichinellida</taxon>
        <taxon>Trichinellidae</taxon>
        <taxon>Trichinella</taxon>
    </lineage>
</organism>
<accession>A0A0V1HGM1</accession>
<reference evidence="1 2" key="1">
    <citation type="submission" date="2015-01" db="EMBL/GenBank/DDBJ databases">
        <title>Evolution of Trichinella species and genotypes.</title>
        <authorList>
            <person name="Korhonen P.K."/>
            <person name="Edoardo P."/>
            <person name="Giuseppe L.R."/>
            <person name="Gasser R.B."/>
        </authorList>
    </citation>
    <scope>NUCLEOTIDE SEQUENCE [LARGE SCALE GENOMIC DNA]</scope>
    <source>
        <strain evidence="1">ISS1029</strain>
    </source>
</reference>
<dbReference type="Proteomes" id="UP000055024">
    <property type="component" value="Unassembled WGS sequence"/>
</dbReference>
<proteinExistence type="predicted"/>
<dbReference type="AlphaFoldDB" id="A0A0V1HGM1"/>
<keyword evidence="2" id="KW-1185">Reference proteome</keyword>
<name>A0A0V1HGM1_9BILA</name>
<sequence>MNLVFKLMSGTSISSPLLDVVSLTCKFLSMALTFDCFAAMHFNGNRPQIDFIRTCNLRVDLSYVRHLRRIVGMTRMEFLCMSNDRSDEKE</sequence>
<dbReference type="EMBL" id="JYDP01000070">
    <property type="protein sequence ID" value="KRZ09590.1"/>
    <property type="molecule type" value="Genomic_DNA"/>
</dbReference>
<evidence type="ECO:0000313" key="2">
    <source>
        <dbReference type="Proteomes" id="UP000055024"/>
    </source>
</evidence>
<protein>
    <submittedName>
        <fullName evidence="1">Uncharacterized protein</fullName>
    </submittedName>
</protein>
<gene>
    <name evidence="1" type="ORF">T11_2903</name>
</gene>
<evidence type="ECO:0000313" key="1">
    <source>
        <dbReference type="EMBL" id="KRZ09590.1"/>
    </source>
</evidence>
<comment type="caution">
    <text evidence="1">The sequence shown here is derived from an EMBL/GenBank/DDBJ whole genome shotgun (WGS) entry which is preliminary data.</text>
</comment>